<organism evidence="1 2">
    <name type="scientific">Ammonifex degensii (strain DSM 10501 / KC4)</name>
    <dbReference type="NCBI Taxonomy" id="429009"/>
    <lineage>
        <taxon>Bacteria</taxon>
        <taxon>Bacillati</taxon>
        <taxon>Bacillota</taxon>
        <taxon>Clostridia</taxon>
        <taxon>Thermoanaerobacterales</taxon>
        <taxon>Thermoanaerobacteraceae</taxon>
        <taxon>Ammonifex</taxon>
    </lineage>
</organism>
<name>C9RBD2_AMMDK</name>
<dbReference type="Proteomes" id="UP000002620">
    <property type="component" value="Chromosome"/>
</dbReference>
<sequence length="158" mass="18041">MIDGYNLIYALEMEKEKTDLAHARDYLIELLEEYAALTGKELVVVFDAYRVKGGQGSQETRRGVKVIFTKEKETADTVIERLAGELANEFLVTVVTGDWMEQRLVVGAGALRVTPKEFWKQLTQVFSSRVLAQSLSFERLGNRLPESLRQKLSEWKLK</sequence>
<dbReference type="AlphaFoldDB" id="C9RBD2"/>
<evidence type="ECO:0000313" key="2">
    <source>
        <dbReference type="Proteomes" id="UP000002620"/>
    </source>
</evidence>
<keyword evidence="2" id="KW-1185">Reference proteome</keyword>
<dbReference type="EMBL" id="CP001785">
    <property type="protein sequence ID" value="ACX51559.1"/>
    <property type="molecule type" value="Genomic_DNA"/>
</dbReference>
<dbReference type="InterPro" id="IPR010298">
    <property type="entry name" value="YacP-like"/>
</dbReference>
<dbReference type="STRING" id="429009.Adeg_0406"/>
<dbReference type="PANTHER" id="PTHR34547">
    <property type="entry name" value="YACP-LIKE NYN DOMAIN PROTEIN"/>
    <property type="match status" value="1"/>
</dbReference>
<proteinExistence type="predicted"/>
<protein>
    <recommendedName>
        <fullName evidence="3">NYN domain-containing protein</fullName>
    </recommendedName>
</protein>
<gene>
    <name evidence="1" type="ordered locus">Adeg_0406</name>
</gene>
<reference evidence="1 2" key="1">
    <citation type="submission" date="2009-10" db="EMBL/GenBank/DDBJ databases">
        <title>Complete sequence of chromosome of Ammonifex degensii KC4.</title>
        <authorList>
            <consortium name="US DOE Joint Genome Institute"/>
            <person name="Kerfeld C."/>
            <person name="Goodner B."/>
            <person name="Huber H."/>
            <person name="Stetter K."/>
            <person name="Lucas S."/>
            <person name="Copeland A."/>
            <person name="Lapidus A."/>
            <person name="Glavina del Rio T."/>
            <person name="Dalin E."/>
            <person name="Tice H."/>
            <person name="Bruce D."/>
            <person name="Goodwin L."/>
            <person name="Pitluck S."/>
            <person name="Saunders E."/>
            <person name="Brettin T."/>
            <person name="Detter J.C."/>
            <person name="Han C."/>
            <person name="Larimer F."/>
            <person name="Land M."/>
            <person name="Hauser L."/>
            <person name="Kyrpides N."/>
            <person name="Ovchinnikova G."/>
            <person name="Richardson P."/>
        </authorList>
    </citation>
    <scope>NUCLEOTIDE SEQUENCE [LARGE SCALE GENOMIC DNA]</scope>
    <source>
        <strain evidence="2">DSM 10501 / KC4</strain>
    </source>
</reference>
<dbReference type="HOGENOM" id="CLU_101326_1_0_9"/>
<dbReference type="PANTHER" id="PTHR34547:SF1">
    <property type="entry name" value="YACP-LIKE NYN DOMAIN PROTEIN"/>
    <property type="match status" value="1"/>
</dbReference>
<evidence type="ECO:0008006" key="3">
    <source>
        <dbReference type="Google" id="ProtNLM"/>
    </source>
</evidence>
<dbReference type="CDD" id="cd10912">
    <property type="entry name" value="PIN_YacP-like"/>
    <property type="match status" value="1"/>
</dbReference>
<accession>C9RBD2</accession>
<dbReference type="Pfam" id="PF05991">
    <property type="entry name" value="NYN_YacP"/>
    <property type="match status" value="1"/>
</dbReference>
<evidence type="ECO:0000313" key="1">
    <source>
        <dbReference type="EMBL" id="ACX51559.1"/>
    </source>
</evidence>
<dbReference type="eggNOG" id="COG3688">
    <property type="taxonomic scope" value="Bacteria"/>
</dbReference>
<dbReference type="KEGG" id="adg:Adeg_0406"/>